<dbReference type="RefSeq" id="WP_013583255.1">
    <property type="nucleotide sequence ID" value="NC_015125.1"/>
</dbReference>
<evidence type="ECO:0000313" key="1">
    <source>
        <dbReference type="EMBL" id="BAJ73128.1"/>
    </source>
</evidence>
<sequence length="107" mass="11244">MTRFESPESAFLSPLGADWTIVQLLEWIGADDVRCHDVRLLGILDAIDRALSPSSAVVMAGVVTLVRSLAMRVAAEPGVGERTLGEFVGASEPEDSAPAGVDVLVPV</sequence>
<evidence type="ECO:0000313" key="2">
    <source>
        <dbReference type="Proteomes" id="UP000008975"/>
    </source>
</evidence>
<accession>E8N8R9</accession>
<dbReference type="HOGENOM" id="CLU_2274131_0_0_11"/>
<protein>
    <submittedName>
        <fullName evidence="1">Uncharacterized protein</fullName>
    </submittedName>
</protein>
<dbReference type="AlphaFoldDB" id="E8N8R9"/>
<dbReference type="KEGG" id="mts:MTES_0164"/>
<gene>
    <name evidence="1" type="ordered locus">MTES_0164</name>
</gene>
<reference evidence="1 2" key="1">
    <citation type="journal article" date="2011" name="J. Bacteriol.">
        <title>Genome sequence of Microbacterium testaceum StLB037, an N-acylhomoserine lactone-degrading bacterium isolated from potato leaves.</title>
        <authorList>
            <person name="Morohoshi T."/>
            <person name="Wang W.-Z."/>
            <person name="Someya N."/>
            <person name="Ikeda T."/>
        </authorList>
    </citation>
    <scope>NUCLEOTIDE SEQUENCE [LARGE SCALE GENOMIC DNA]</scope>
    <source>
        <strain evidence="1 2">StLB037</strain>
    </source>
</reference>
<dbReference type="EMBL" id="AP012052">
    <property type="protein sequence ID" value="BAJ73128.1"/>
    <property type="molecule type" value="Genomic_DNA"/>
</dbReference>
<dbReference type="OrthoDB" id="5079931at2"/>
<proteinExistence type="predicted"/>
<organism evidence="1 2">
    <name type="scientific">Microbacterium testaceum (strain StLB037)</name>
    <dbReference type="NCBI Taxonomy" id="979556"/>
    <lineage>
        <taxon>Bacteria</taxon>
        <taxon>Bacillati</taxon>
        <taxon>Actinomycetota</taxon>
        <taxon>Actinomycetes</taxon>
        <taxon>Micrococcales</taxon>
        <taxon>Microbacteriaceae</taxon>
        <taxon>Microbacterium</taxon>
    </lineage>
</organism>
<name>E8N8R9_MICTS</name>
<reference key="2">
    <citation type="submission" date="2011-02" db="EMBL/GenBank/DDBJ databases">
        <title>Genome sequence of Microbacterium testaceum StLB037.</title>
        <authorList>
            <person name="Morohoshi T."/>
            <person name="Wang W.Z."/>
            <person name="Someya N."/>
            <person name="Ikeda T."/>
        </authorList>
    </citation>
    <scope>NUCLEOTIDE SEQUENCE</scope>
    <source>
        <strain>StLB037</strain>
    </source>
</reference>
<dbReference type="Proteomes" id="UP000008975">
    <property type="component" value="Chromosome"/>
</dbReference>